<dbReference type="PROSITE" id="PS51904">
    <property type="entry name" value="GLYCOSYL_HYDROL_F25_2"/>
    <property type="match status" value="1"/>
</dbReference>
<dbReference type="Proteomes" id="UP001165384">
    <property type="component" value="Unassembled WGS sequence"/>
</dbReference>
<dbReference type="PANTHER" id="PTHR34135:SF2">
    <property type="entry name" value="LYSOZYME"/>
    <property type="match status" value="1"/>
</dbReference>
<evidence type="ECO:0000256" key="1">
    <source>
        <dbReference type="ARBA" id="ARBA00010646"/>
    </source>
</evidence>
<dbReference type="PANTHER" id="PTHR34135">
    <property type="entry name" value="LYSOZYME"/>
    <property type="match status" value="1"/>
</dbReference>
<comment type="similarity">
    <text evidence="1">Belongs to the glycosyl hydrolase 25 family.</text>
</comment>
<feature type="compositionally biased region" description="Polar residues" evidence="2">
    <location>
        <begin position="237"/>
        <end position="248"/>
    </location>
</feature>
<evidence type="ECO:0000313" key="3">
    <source>
        <dbReference type="EMBL" id="MCG2575967.1"/>
    </source>
</evidence>
<name>A0ABS9JYH6_9RHOO</name>
<evidence type="ECO:0000256" key="2">
    <source>
        <dbReference type="SAM" id="MobiDB-lite"/>
    </source>
</evidence>
<reference evidence="3" key="1">
    <citation type="submission" date="2022-01" db="EMBL/GenBank/DDBJ databases">
        <authorList>
            <person name="Jo J.-H."/>
            <person name="Im W.-T."/>
        </authorList>
    </citation>
    <scope>NUCLEOTIDE SEQUENCE</scope>
    <source>
        <strain evidence="3">XY25</strain>
    </source>
</reference>
<gene>
    <name evidence="3" type="ORF">LZ012_03035</name>
</gene>
<dbReference type="RefSeq" id="WP_275707419.1">
    <property type="nucleotide sequence ID" value="NZ_JAKLTN010000001.1"/>
</dbReference>
<accession>A0ABS9JYH6</accession>
<evidence type="ECO:0000313" key="4">
    <source>
        <dbReference type="Proteomes" id="UP001165384"/>
    </source>
</evidence>
<dbReference type="SUPFAM" id="SSF51445">
    <property type="entry name" value="(Trans)glycosidases"/>
    <property type="match status" value="1"/>
</dbReference>
<comment type="caution">
    <text evidence="3">The sequence shown here is derived from an EMBL/GenBank/DDBJ whole genome shotgun (WGS) entry which is preliminary data.</text>
</comment>
<feature type="region of interest" description="Disordered" evidence="2">
    <location>
        <begin position="227"/>
        <end position="248"/>
    </location>
</feature>
<proteinExistence type="inferred from homology"/>
<organism evidence="3 4">
    <name type="scientific">Dechloromonas hankyongensis</name>
    <dbReference type="NCBI Taxonomy" id="2908002"/>
    <lineage>
        <taxon>Bacteria</taxon>
        <taxon>Pseudomonadati</taxon>
        <taxon>Pseudomonadota</taxon>
        <taxon>Betaproteobacteria</taxon>
        <taxon>Rhodocyclales</taxon>
        <taxon>Azonexaceae</taxon>
        <taxon>Dechloromonas</taxon>
    </lineage>
</organism>
<keyword evidence="4" id="KW-1185">Reference proteome</keyword>
<sequence>MSAVIKGHLICDDKAAPLGDCRVEAPYRVKDRLMKPSLEKLDEQPVAPARPGQLSARTDAKGHFVIPLPLKVNFAESSLNFSVFSPSGALIGQADFPIEALAKEIAIRVKSGRLAAVGPENTSPIEPTERRVRGRVVDRAGKGMVSAIQVILVGVVDDARQSEIPQLVTRADATGTFGGMVPIRTFASAYALVDGLGQHIPLVLENGHIPADMILLIDLPAEATREGGDCGCGGQETPRTPTQGDIENSPGTYSTDLGTGGCVNFNVPNRAIEEFSFYTVVRTTEPGIVGFSQDDGFARPAAGSSALLASLEADVAATAAAVAAAMADAARIASNAGQGGTEWQLRRDVIMTLETQRGYIENLIEENIGKPEANVKANLAAEIIKLGNTSPVAQAIVDMLSGPVSGTKAITNVWQNRTNAQTLYTDCWNLARSLLTLASRSGDDNAAAIAAANARVTAARNAAAAAAAALAARREELAREQALQAARDAQKTGGRARLSASNPVDWDETPHFYQAAEIAHGHLLHFKQVWYSDGYSLGDLLYSVPLAPGQKRLISIIDWERREEASQDENTRVSEDLSTSLGRDRDLSEVVKGAITESSRGGSRSTTAGVGVGTGAAGNGSYQGFNFGALLGISGGYGEANSSAWQDSARNASADSLQRLRDRTMQSASAVRSQRATVVRAVRQGEAVRATTEVIANHNHCHAMTVQYFEVLRHLKLTQELVNVQECLFVPLPMTTFDLAKTLRWRNELATYLKRTTLNPAFDAARRVQTNWSDVDYPNQQYADERIDSISGEFLLTVIVPPPPFPERPRPRPEDTLEQTAKAVNEATNPTTGVLGILLAVATGGASLVTGLATNAAINATSAASKGARALAEDYYAELDPQRRYDRFNQEVVPGVVESFVNLLSLEIKVRGQSPVRIDGADFTLVSSYQPGIPLAVALRANLDGRFKRSDIEQIVLKSTVPLPPSFRAIVNSARLSYRTPRFEHRLVDDPRVNDDLESPVATAVFTNVFDLRIEAVNVGQQRGVTLYAPLDQWEQLNPRNEDRRLTAELVAHLNDNFEYYHHAIWWTMDPNRRYMLLDGYYAPNSDNRSVASVVENRLIGIVGNSLILPVASGVRLDPRFRPNKDGNWIDLLGFYQPPIPLPATRISLPTKGVFAEAVMGNCNSCEEIDESRFWRWEQSPIDEPPAINALSTDSRRSDTGSLQAKDMPAPLVAIQTTPTAPDAGGVKVVLDALGKSVFTDITGLEGTQKNAAAAYQQALDSAYKFGKEASTLAQQAAMLNSLDKSMSAIDKAEAGGKIDADKAKQLRTTALEQIVGTKAEDAKAPANVKKRLDVISDAIKSDAITSTDGRAHSNAVLKNLAGESPASESDTAISNAIKKASPENASLLKAQTPDGASIELVQAKGGQKAPSIIYGSPANNLVDGIDASVGDIGWETVAESGIRFAFIRAAFGANKVAKGNQFRAWFMDNWRSMRDTGLIRGAYQFFRPSEDAGEQAEEFMNLVGPLRPGDLPPVLDLEIDPYDPTYIADHTKIIGPHTMASYLTAVEVWLNLIEQHYKVRPIIYTSKKFWADATNDDARFIDYPLWVCSVNLDKSRPTAPNFPAPWGDWDFWQYAIDVPSNDDLVPGVKGTTDLNLFNGDDLALARFARFTVIGPDSKTIDGGTA</sequence>
<protein>
    <submittedName>
        <fullName evidence="3">Uncharacterized protein</fullName>
    </submittedName>
</protein>
<dbReference type="EMBL" id="JAKLTN010000001">
    <property type="protein sequence ID" value="MCG2575967.1"/>
    <property type="molecule type" value="Genomic_DNA"/>
</dbReference>
<dbReference type="InterPro" id="IPR017853">
    <property type="entry name" value="GH"/>
</dbReference>
<dbReference type="Pfam" id="PF01183">
    <property type="entry name" value="Glyco_hydro_25"/>
    <property type="match status" value="1"/>
</dbReference>
<dbReference type="Gene3D" id="3.20.20.80">
    <property type="entry name" value="Glycosidases"/>
    <property type="match status" value="1"/>
</dbReference>
<dbReference type="InterPro" id="IPR002053">
    <property type="entry name" value="Glyco_hydro_25"/>
</dbReference>
<feature type="region of interest" description="Disordered" evidence="2">
    <location>
        <begin position="1185"/>
        <end position="1204"/>
    </location>
</feature>